<dbReference type="Pfam" id="PF01693">
    <property type="entry name" value="Cauli_VI"/>
    <property type="match status" value="1"/>
</dbReference>
<evidence type="ECO:0000313" key="2">
    <source>
        <dbReference type="EMBL" id="MES5151050.1"/>
    </source>
</evidence>
<protein>
    <submittedName>
        <fullName evidence="2">RNase H1/viroplasmin domain-containing protein</fullName>
    </submittedName>
</protein>
<dbReference type="InterPro" id="IPR009027">
    <property type="entry name" value="Ribosomal_bL9/RNase_H1_N"/>
</dbReference>
<dbReference type="RefSeq" id="WP_133476353.1">
    <property type="nucleotide sequence ID" value="NZ_JBETVU010000013.1"/>
</dbReference>
<reference evidence="2" key="1">
    <citation type="submission" date="2024-06" db="EMBL/GenBank/DDBJ databases">
        <title>Vaginal Lactobacillus fatty acid response mechanisms reveal a metabolite-targeted strategy for bacterial vaginosis treatment.</title>
        <authorList>
            <person name="Zhu M."/>
            <person name="Blainey P.C."/>
            <person name="Bloom S.M."/>
            <person name="Kwon D.S."/>
        </authorList>
    </citation>
    <scope>NUCLEOTIDE SEQUENCE</scope>
    <source>
        <strain evidence="2">194_F1_1</strain>
    </source>
</reference>
<gene>
    <name evidence="2" type="ORF">ABVC42_14555</name>
</gene>
<sequence length="95" mass="11204">MQSKFYAVRRGRVKGVYRTWAECFEQIKNYPHAQYKSFTNITDAFDYVKWNNAEKLEFANSGHKSNFVSAIEENKKLEKAVQKIIDFSKKINKTT</sequence>
<name>A0ABV2BDV5_9LACO</name>
<dbReference type="Gene3D" id="3.40.970.10">
    <property type="entry name" value="Ribonuclease H1, N-terminal domain"/>
    <property type="match status" value="1"/>
</dbReference>
<accession>A0ABV2BDV5</accession>
<feature type="domain" description="Ribonuclease H1 N-terminal" evidence="1">
    <location>
        <begin position="4"/>
        <end position="47"/>
    </location>
</feature>
<evidence type="ECO:0000313" key="3">
    <source>
        <dbReference type="Proteomes" id="UP001434419"/>
    </source>
</evidence>
<keyword evidence="3" id="KW-1185">Reference proteome</keyword>
<dbReference type="InterPro" id="IPR037056">
    <property type="entry name" value="RNase_H1_N_sf"/>
</dbReference>
<dbReference type="Proteomes" id="UP001434419">
    <property type="component" value="Unassembled WGS sequence"/>
</dbReference>
<evidence type="ECO:0000259" key="1">
    <source>
        <dbReference type="Pfam" id="PF01693"/>
    </source>
</evidence>
<proteinExistence type="predicted"/>
<dbReference type="SUPFAM" id="SSF55658">
    <property type="entry name" value="L9 N-domain-like"/>
    <property type="match status" value="1"/>
</dbReference>
<dbReference type="InterPro" id="IPR011320">
    <property type="entry name" value="RNase_H1_N"/>
</dbReference>
<comment type="caution">
    <text evidence="2">The sequence shown here is derived from an EMBL/GenBank/DDBJ whole genome shotgun (WGS) entry which is preliminary data.</text>
</comment>
<organism evidence="2 3">
    <name type="scientific">Lactobacillus crispatus</name>
    <dbReference type="NCBI Taxonomy" id="47770"/>
    <lineage>
        <taxon>Bacteria</taxon>
        <taxon>Bacillati</taxon>
        <taxon>Bacillota</taxon>
        <taxon>Bacilli</taxon>
        <taxon>Lactobacillales</taxon>
        <taxon>Lactobacillaceae</taxon>
        <taxon>Lactobacillus</taxon>
    </lineage>
</organism>
<dbReference type="EMBL" id="JBETVU010000013">
    <property type="protein sequence ID" value="MES5151050.1"/>
    <property type="molecule type" value="Genomic_DNA"/>
</dbReference>